<gene>
    <name evidence="1" type="ORF">IAB26_04655</name>
</gene>
<dbReference type="Proteomes" id="UP000886886">
    <property type="component" value="Unassembled WGS sequence"/>
</dbReference>
<dbReference type="SUPFAM" id="SSF52266">
    <property type="entry name" value="SGNH hydrolase"/>
    <property type="match status" value="1"/>
</dbReference>
<reference evidence="1" key="2">
    <citation type="journal article" date="2021" name="PeerJ">
        <title>Extensive microbial diversity within the chicken gut microbiome revealed by metagenomics and culture.</title>
        <authorList>
            <person name="Gilroy R."/>
            <person name="Ravi A."/>
            <person name="Getino M."/>
            <person name="Pursley I."/>
            <person name="Horton D.L."/>
            <person name="Alikhan N.F."/>
            <person name="Baker D."/>
            <person name="Gharbi K."/>
            <person name="Hall N."/>
            <person name="Watson M."/>
            <person name="Adriaenssens E.M."/>
            <person name="Foster-Nyarko E."/>
            <person name="Jarju S."/>
            <person name="Secka A."/>
            <person name="Antonio M."/>
            <person name="Oren A."/>
            <person name="Chaudhuri R.R."/>
            <person name="La Ragione R."/>
            <person name="Hildebrand F."/>
            <person name="Pallen M.J."/>
        </authorList>
    </citation>
    <scope>NUCLEOTIDE SEQUENCE</scope>
    <source>
        <strain evidence="1">ChiSjej3B21-11622</strain>
    </source>
</reference>
<dbReference type="EMBL" id="DVFT01000071">
    <property type="protein sequence ID" value="HIQ95834.1"/>
    <property type="molecule type" value="Genomic_DNA"/>
</dbReference>
<organism evidence="1 2">
    <name type="scientific">Candidatus Limivivens merdigallinarum</name>
    <dbReference type="NCBI Taxonomy" id="2840859"/>
    <lineage>
        <taxon>Bacteria</taxon>
        <taxon>Bacillati</taxon>
        <taxon>Bacillota</taxon>
        <taxon>Clostridia</taxon>
        <taxon>Lachnospirales</taxon>
        <taxon>Lachnospiraceae</taxon>
        <taxon>Lachnospiraceae incertae sedis</taxon>
        <taxon>Candidatus Limivivens</taxon>
    </lineage>
</organism>
<reference evidence="1" key="1">
    <citation type="submission" date="2020-10" db="EMBL/GenBank/DDBJ databases">
        <authorList>
            <person name="Gilroy R."/>
        </authorList>
    </citation>
    <scope>NUCLEOTIDE SEQUENCE</scope>
    <source>
        <strain evidence="1">ChiSjej3B21-11622</strain>
    </source>
</reference>
<comment type="caution">
    <text evidence="1">The sequence shown here is derived from an EMBL/GenBank/DDBJ whole genome shotgun (WGS) entry which is preliminary data.</text>
</comment>
<dbReference type="AlphaFoldDB" id="A0A9D0ZU46"/>
<sequence>MKLFLKIAPRILVLLVFMVLLDAGVRFFYEPYDRNAIYTRSDYKEDRGNIDTIFVGTSQTYAGFDPAIFDERLGTDSFNLGSNAQLMYSSYHLIHEALTINPVKTVYLEINDASLTRAKNDSAQVGCFDYLISWREKFLTLIDGASNSIQLRSMFYGLRDIDYFDFSFLKENLTYKLTEGHTPPQKEKDSNWQYYTKGHIVSTSSYKVPSERVIKRNKIDWSVDKVQEKNLVYLQKIIDLCKEKDVELILVTPCIYKDFLTVDVIDLHNYVSELAKENGLTYYDMNALKARNTYFPLASYRDKTHLNQTGAETLSNLLCDLYENPNLASELFLSIPSIE</sequence>
<protein>
    <recommendedName>
        <fullName evidence="3">SGNH/GDSL hydrolase family protein</fullName>
    </recommendedName>
</protein>
<evidence type="ECO:0000313" key="2">
    <source>
        <dbReference type="Proteomes" id="UP000886886"/>
    </source>
</evidence>
<evidence type="ECO:0008006" key="3">
    <source>
        <dbReference type="Google" id="ProtNLM"/>
    </source>
</evidence>
<name>A0A9D0ZU46_9FIRM</name>
<proteinExistence type="predicted"/>
<dbReference type="Gene3D" id="3.40.50.1110">
    <property type="entry name" value="SGNH hydrolase"/>
    <property type="match status" value="1"/>
</dbReference>
<accession>A0A9D0ZU46</accession>
<evidence type="ECO:0000313" key="1">
    <source>
        <dbReference type="EMBL" id="HIQ95834.1"/>
    </source>
</evidence>
<dbReference type="InterPro" id="IPR036514">
    <property type="entry name" value="SGNH_hydro_sf"/>
</dbReference>